<gene>
    <name evidence="1" type="ORF">PI499_04035</name>
</gene>
<accession>A0ABT4WLY8</accession>
<evidence type="ECO:0000313" key="2">
    <source>
        <dbReference type="Proteomes" id="UP001212337"/>
    </source>
</evidence>
<dbReference type="EMBL" id="JAQJVI010000003">
    <property type="protein sequence ID" value="MDA7021058.1"/>
    <property type="molecule type" value="Genomic_DNA"/>
</dbReference>
<dbReference type="RefSeq" id="WP_169870593.1">
    <property type="nucleotide sequence ID" value="NZ_JAAQYV010000025.1"/>
</dbReference>
<organism evidence="1 2">
    <name type="scientific">Pseudomonas fragi</name>
    <dbReference type="NCBI Taxonomy" id="296"/>
    <lineage>
        <taxon>Bacteria</taxon>
        <taxon>Pseudomonadati</taxon>
        <taxon>Pseudomonadota</taxon>
        <taxon>Gammaproteobacteria</taxon>
        <taxon>Pseudomonadales</taxon>
        <taxon>Pseudomonadaceae</taxon>
        <taxon>Pseudomonas</taxon>
    </lineage>
</organism>
<keyword evidence="2" id="KW-1185">Reference proteome</keyword>
<dbReference type="Pfam" id="PF09926">
    <property type="entry name" value="DUF2158"/>
    <property type="match status" value="1"/>
</dbReference>
<dbReference type="InterPro" id="IPR019226">
    <property type="entry name" value="DUF2158"/>
</dbReference>
<name>A0ABT4WLY8_PSEFR</name>
<sequence>MSDFKKGDVVQLKSGGPNMTIQDLGDYSFGGNSENGALCVWFDKTKSEEKVFDLAVLDKVSAAAFTVTSI</sequence>
<dbReference type="Proteomes" id="UP001212337">
    <property type="component" value="Unassembled WGS sequence"/>
</dbReference>
<proteinExistence type="predicted"/>
<evidence type="ECO:0000313" key="1">
    <source>
        <dbReference type="EMBL" id="MDA7021058.1"/>
    </source>
</evidence>
<reference evidence="1 2" key="1">
    <citation type="submission" date="2023-01" db="EMBL/GenBank/DDBJ databases">
        <title>Effects of deletion of Siderophore biosynthase gene in Pseudomonas fragi on quorum sensing and spoliage ability.</title>
        <authorList>
            <person name="Cui F."/>
            <person name="Wang D."/>
            <person name="Liu J."/>
            <person name="Wang Q."/>
            <person name="Li T."/>
            <person name="Li J."/>
        </authorList>
    </citation>
    <scope>NUCLEOTIDE SEQUENCE [LARGE SCALE GENOMIC DNA]</scope>
    <source>
        <strain evidence="1 2">MS-10</strain>
    </source>
</reference>
<protein>
    <submittedName>
        <fullName evidence="1">DUF2158 domain-containing protein</fullName>
    </submittedName>
</protein>
<comment type="caution">
    <text evidence="1">The sequence shown here is derived from an EMBL/GenBank/DDBJ whole genome shotgun (WGS) entry which is preliminary data.</text>
</comment>